<accession>A0A498JGR6</accession>
<proteinExistence type="predicted"/>
<name>A0A498JGR6_MALDO</name>
<dbReference type="EMBL" id="RDQH01000333">
    <property type="protein sequence ID" value="RXH93234.1"/>
    <property type="molecule type" value="Genomic_DNA"/>
</dbReference>
<protein>
    <submittedName>
        <fullName evidence="1">Uncharacterized protein</fullName>
    </submittedName>
</protein>
<dbReference type="AlphaFoldDB" id="A0A498JGR6"/>
<gene>
    <name evidence="1" type="ORF">DVH24_013810</name>
</gene>
<evidence type="ECO:0000313" key="2">
    <source>
        <dbReference type="Proteomes" id="UP000290289"/>
    </source>
</evidence>
<dbReference type="Proteomes" id="UP000290289">
    <property type="component" value="Chromosome 7"/>
</dbReference>
<organism evidence="1 2">
    <name type="scientific">Malus domestica</name>
    <name type="common">Apple</name>
    <name type="synonym">Pyrus malus</name>
    <dbReference type="NCBI Taxonomy" id="3750"/>
    <lineage>
        <taxon>Eukaryota</taxon>
        <taxon>Viridiplantae</taxon>
        <taxon>Streptophyta</taxon>
        <taxon>Embryophyta</taxon>
        <taxon>Tracheophyta</taxon>
        <taxon>Spermatophyta</taxon>
        <taxon>Magnoliopsida</taxon>
        <taxon>eudicotyledons</taxon>
        <taxon>Gunneridae</taxon>
        <taxon>Pentapetalae</taxon>
        <taxon>rosids</taxon>
        <taxon>fabids</taxon>
        <taxon>Rosales</taxon>
        <taxon>Rosaceae</taxon>
        <taxon>Amygdaloideae</taxon>
        <taxon>Maleae</taxon>
        <taxon>Malus</taxon>
    </lineage>
</organism>
<evidence type="ECO:0000313" key="1">
    <source>
        <dbReference type="EMBL" id="RXH93234.1"/>
    </source>
</evidence>
<sequence length="92" mass="10178">MVCRIPMFPSDRVFNTTTFSLSTFVGSVARGIPRPFFTWLLERCSWLDVAIGGAPVSWWCGIVLVEMLDGGCCSGRLGLLLLYFTVWAIIVG</sequence>
<keyword evidence="2" id="KW-1185">Reference proteome</keyword>
<comment type="caution">
    <text evidence="1">The sequence shown here is derived from an EMBL/GenBank/DDBJ whole genome shotgun (WGS) entry which is preliminary data.</text>
</comment>
<reference evidence="1 2" key="1">
    <citation type="submission" date="2018-10" db="EMBL/GenBank/DDBJ databases">
        <title>A high-quality apple genome assembly.</title>
        <authorList>
            <person name="Hu J."/>
        </authorList>
    </citation>
    <scope>NUCLEOTIDE SEQUENCE [LARGE SCALE GENOMIC DNA]</scope>
    <source>
        <strain evidence="2">cv. HFTH1</strain>
        <tissue evidence="1">Young leaf</tissue>
    </source>
</reference>